<evidence type="ECO:0000256" key="10">
    <source>
        <dbReference type="ARBA" id="ARBA00023295"/>
    </source>
</evidence>
<dbReference type="InterPro" id="IPR014718">
    <property type="entry name" value="GH-type_carb-bd"/>
</dbReference>
<proteinExistence type="inferred from homology"/>
<dbReference type="InterPro" id="IPR036156">
    <property type="entry name" value="Beta-gal/glucu_dom_sf"/>
</dbReference>
<evidence type="ECO:0000256" key="1">
    <source>
        <dbReference type="ARBA" id="ARBA00001412"/>
    </source>
</evidence>
<dbReference type="Pfam" id="PF00703">
    <property type="entry name" value="Glyco_hydro_2"/>
    <property type="match status" value="1"/>
</dbReference>
<evidence type="ECO:0000313" key="16">
    <source>
        <dbReference type="Proteomes" id="UP000184231"/>
    </source>
</evidence>
<dbReference type="SUPFAM" id="SSF49303">
    <property type="entry name" value="beta-Galactosidase/glucuronidase domain"/>
    <property type="match status" value="2"/>
</dbReference>
<dbReference type="Pfam" id="PF02929">
    <property type="entry name" value="Bgal_small_N"/>
    <property type="match status" value="1"/>
</dbReference>
<evidence type="ECO:0000259" key="14">
    <source>
        <dbReference type="SMART" id="SM01038"/>
    </source>
</evidence>
<gene>
    <name evidence="15" type="ORF">SAMN04487911_1387</name>
</gene>
<dbReference type="InterPro" id="IPR023232">
    <property type="entry name" value="Glyco_hydro_2_AS"/>
</dbReference>
<keyword evidence="9" id="KW-0106">Calcium</keyword>
<dbReference type="PROSITE" id="PS00608">
    <property type="entry name" value="GLYCOSYL_HYDROL_F2_2"/>
    <property type="match status" value="1"/>
</dbReference>
<dbReference type="Pfam" id="PF02836">
    <property type="entry name" value="Glyco_hydro_2_C"/>
    <property type="match status" value="1"/>
</dbReference>
<evidence type="ECO:0000256" key="9">
    <source>
        <dbReference type="ARBA" id="ARBA00022837"/>
    </source>
</evidence>
<dbReference type="FunFam" id="3.20.20.80:FF:000018">
    <property type="entry name" value="Beta-galactosidase"/>
    <property type="match status" value="1"/>
</dbReference>
<dbReference type="InterPro" id="IPR004199">
    <property type="entry name" value="B-gal_small/dom_5"/>
</dbReference>
<evidence type="ECO:0000256" key="12">
    <source>
        <dbReference type="RuleBase" id="RU361154"/>
    </source>
</evidence>
<evidence type="ECO:0000256" key="6">
    <source>
        <dbReference type="ARBA" id="ARBA00012756"/>
    </source>
</evidence>
<name>A0A1M6M7V1_9FLAO</name>
<accession>A0A1M6M7V1</accession>
<evidence type="ECO:0000256" key="7">
    <source>
        <dbReference type="ARBA" id="ARBA00013303"/>
    </source>
</evidence>
<sequence>MIKKIIALGLLFSCWTIFSQENDWENPLVIEKNKLAPRATSVSYPNEALALKGDISSSPRYKSLNGNWKFNWVPTPDLAPKDFYKQEYNSEAWGEIPVPANWELNGHGMAIYTNVVYPFVPVAPPFVPEDDNPTGSYLTSFSLPSDWSDKKVVLHFGGVSSAFYVWVNGVEVGYSQDSRLPAEFDITPYLVEGENKLAVKVYRWSDGSYLEDQDHWRLSGIHRDVYLEAMPKVHINDFFVLTELDEDYKNATLKIKTTFTNEDDLDLDGYKIKAQLFSAKGKPVLDTLLERNVNDLLKQWSPPRGQKNFASLEKEIKNPLKWSAEFPYLYKLVLYLEDAQGTLLETRSVKVGFREIEVVEGELLVNGKPVLLYGVNRHDHDENTGKVVSYETMLKDVLLMKQFNFNAVRTAHYPNDPTWYDLCDEYGIYVMDEANLETHGLGGTLSNVPMWSYAFLKRGIAMVERDKNHPSIISWSLGNESGMGPNHAAMAGWIKDYDPSRLLHYEGAQDLINTGQPNLKPDPAYVDILSRMYNDVDYMVELAQQKNDNRPIIWCEYAHAMGNSLGDFVSFWDAIKAEKRLIGGFIWDWTDQGIARTDENGKKYWAYGGDFGETIHLGNFCINGVVSPDQSPKPALWESKKVFQPISIQNIDLEKGEFVVKNWHHFANLDKYNVNWSLSANGIEIQSGKLAPISLEAGGSKTISIPFKKPRIKEGEDYYLKLSFVLKEDASWAKKGHEVAWEQFEMPWKFMGDTAENFAKMKEVVLEKRADETSISLNSFRLGFDNTNGLLSSIKKDGKEWLKAPLTVNFWRALTDNDEASQVEKRQGFWKNTQERSQLLDFNVQEVNSKLITVTTKTKLHKKDSEDTAAIVNTIYKVYGDGTIKVQCAIVPNEELPELPRFGMQVQLNDEFDTLEWFGRGPHENYQDRKTGAAVGLFKKSVKGDFFDYVMPQESNNYTGVHFFKLVNNKGSGIYVKGDHDLSISAWPYTMEDIEKAKHINELPTRNLVTLNIDHKQMGVGGDNSWSLRARPHEEFRLASQPYTYSYTIKLLDK</sequence>
<dbReference type="SUPFAM" id="SSF51445">
    <property type="entry name" value="(Trans)glycosidases"/>
    <property type="match status" value="1"/>
</dbReference>
<dbReference type="GO" id="GO:0030246">
    <property type="term" value="F:carbohydrate binding"/>
    <property type="evidence" value="ECO:0007669"/>
    <property type="project" value="InterPro"/>
</dbReference>
<dbReference type="GO" id="GO:0004565">
    <property type="term" value="F:beta-galactosidase activity"/>
    <property type="evidence" value="ECO:0007669"/>
    <property type="project" value="UniProtKB-EC"/>
</dbReference>
<dbReference type="InterPro" id="IPR008979">
    <property type="entry name" value="Galactose-bd-like_sf"/>
</dbReference>
<dbReference type="GO" id="GO:0005990">
    <property type="term" value="P:lactose catabolic process"/>
    <property type="evidence" value="ECO:0007669"/>
    <property type="project" value="TreeGrafter"/>
</dbReference>
<dbReference type="SUPFAM" id="SSF49785">
    <property type="entry name" value="Galactose-binding domain-like"/>
    <property type="match status" value="1"/>
</dbReference>
<dbReference type="Pfam" id="PF02837">
    <property type="entry name" value="Glyco_hydro_2_N"/>
    <property type="match status" value="1"/>
</dbReference>
<evidence type="ECO:0000256" key="11">
    <source>
        <dbReference type="ARBA" id="ARBA00032230"/>
    </source>
</evidence>
<dbReference type="InterPro" id="IPR006103">
    <property type="entry name" value="Glyco_hydro_2_cat"/>
</dbReference>
<dbReference type="PANTHER" id="PTHR46323:SF2">
    <property type="entry name" value="BETA-GALACTOSIDASE"/>
    <property type="match status" value="1"/>
</dbReference>
<dbReference type="PROSITE" id="PS00719">
    <property type="entry name" value="GLYCOSYL_HYDROL_F2_1"/>
    <property type="match status" value="1"/>
</dbReference>
<dbReference type="SMART" id="SM01038">
    <property type="entry name" value="Bgal_small_N"/>
    <property type="match status" value="1"/>
</dbReference>
<dbReference type="InterPro" id="IPR023230">
    <property type="entry name" value="Glyco_hydro_2_CS"/>
</dbReference>
<evidence type="ECO:0000256" key="5">
    <source>
        <dbReference type="ARBA" id="ARBA00011245"/>
    </source>
</evidence>
<comment type="subunit">
    <text evidence="5">Monomer.</text>
</comment>
<dbReference type="Proteomes" id="UP000184231">
    <property type="component" value="Unassembled WGS sequence"/>
</dbReference>
<dbReference type="InterPro" id="IPR006102">
    <property type="entry name" value="Ig-like_GH2"/>
</dbReference>
<dbReference type="AlphaFoldDB" id="A0A1M6M7V1"/>
<comment type="catalytic activity">
    <reaction evidence="1 12">
        <text>Hydrolysis of terminal non-reducing beta-D-galactose residues in beta-D-galactosides.</text>
        <dbReference type="EC" id="3.2.1.23"/>
    </reaction>
</comment>
<dbReference type="EC" id="3.2.1.23" evidence="6 12"/>
<dbReference type="GO" id="GO:0009341">
    <property type="term" value="C:beta-galactosidase complex"/>
    <property type="evidence" value="ECO:0007669"/>
    <property type="project" value="InterPro"/>
</dbReference>
<comment type="cofactor">
    <cofactor evidence="3">
        <name>Na(+)</name>
        <dbReference type="ChEBI" id="CHEBI:29101"/>
    </cofactor>
</comment>
<dbReference type="RefSeq" id="WP_072765801.1">
    <property type="nucleotide sequence ID" value="NZ_FQYX01000038.1"/>
</dbReference>
<evidence type="ECO:0000256" key="13">
    <source>
        <dbReference type="SAM" id="SignalP"/>
    </source>
</evidence>
<dbReference type="InterPro" id="IPR017853">
    <property type="entry name" value="GH"/>
</dbReference>
<protein>
    <recommendedName>
        <fullName evidence="7 12">Beta-galactosidase</fullName>
        <ecNumber evidence="6 12">3.2.1.23</ecNumber>
    </recommendedName>
    <alternativeName>
        <fullName evidence="11 12">Lactase</fullName>
    </alternativeName>
</protein>
<evidence type="ECO:0000256" key="4">
    <source>
        <dbReference type="ARBA" id="ARBA00007401"/>
    </source>
</evidence>
<organism evidence="15 16">
    <name type="scientific">Arenibacter nanhaiticus</name>
    <dbReference type="NCBI Taxonomy" id="558155"/>
    <lineage>
        <taxon>Bacteria</taxon>
        <taxon>Pseudomonadati</taxon>
        <taxon>Bacteroidota</taxon>
        <taxon>Flavobacteriia</taxon>
        <taxon>Flavobacteriales</taxon>
        <taxon>Flavobacteriaceae</taxon>
        <taxon>Arenibacter</taxon>
    </lineage>
</organism>
<dbReference type="InterPro" id="IPR013783">
    <property type="entry name" value="Ig-like_fold"/>
</dbReference>
<evidence type="ECO:0000313" key="15">
    <source>
        <dbReference type="EMBL" id="SHJ79450.1"/>
    </source>
</evidence>
<dbReference type="EMBL" id="FQYX01000038">
    <property type="protein sequence ID" value="SHJ79450.1"/>
    <property type="molecule type" value="Genomic_DNA"/>
</dbReference>
<dbReference type="Pfam" id="PF16353">
    <property type="entry name" value="LacZ_4"/>
    <property type="match status" value="1"/>
</dbReference>
<dbReference type="InterPro" id="IPR006101">
    <property type="entry name" value="Glyco_hydro_2"/>
</dbReference>
<dbReference type="OrthoDB" id="9801077at2"/>
<feature type="domain" description="Beta galactosidase small chain/" evidence="14">
    <location>
        <begin position="774"/>
        <end position="1050"/>
    </location>
</feature>
<evidence type="ECO:0000256" key="8">
    <source>
        <dbReference type="ARBA" id="ARBA00022801"/>
    </source>
</evidence>
<comment type="cofactor">
    <cofactor evidence="2">
        <name>Ca(2+)</name>
        <dbReference type="ChEBI" id="CHEBI:29108"/>
    </cofactor>
</comment>
<dbReference type="PANTHER" id="PTHR46323">
    <property type="entry name" value="BETA-GALACTOSIDASE"/>
    <property type="match status" value="1"/>
</dbReference>
<keyword evidence="8 12" id="KW-0378">Hydrolase</keyword>
<feature type="chain" id="PRO_5012048122" description="Beta-galactosidase" evidence="13">
    <location>
        <begin position="20"/>
        <end position="1054"/>
    </location>
</feature>
<dbReference type="PRINTS" id="PR00132">
    <property type="entry name" value="GLHYDRLASE2"/>
</dbReference>
<keyword evidence="10 12" id="KW-0326">Glycosidase</keyword>
<comment type="similarity">
    <text evidence="4 12">Belongs to the glycosyl hydrolase 2 family.</text>
</comment>
<reference evidence="15 16" key="1">
    <citation type="submission" date="2016-11" db="EMBL/GenBank/DDBJ databases">
        <authorList>
            <person name="Jaros S."/>
            <person name="Januszkiewicz K."/>
            <person name="Wedrychowicz H."/>
        </authorList>
    </citation>
    <scope>NUCLEOTIDE SEQUENCE [LARGE SCALE GENOMIC DNA]</scope>
    <source>
        <strain evidence="15 16">CGMCC 1.8863</strain>
    </source>
</reference>
<keyword evidence="13" id="KW-0732">Signal</keyword>
<dbReference type="Gene3D" id="2.60.120.260">
    <property type="entry name" value="Galactose-binding domain-like"/>
    <property type="match status" value="1"/>
</dbReference>
<dbReference type="STRING" id="558155.SAMN04487911_1387"/>
<dbReference type="Gene3D" id="3.20.20.80">
    <property type="entry name" value="Glycosidases"/>
    <property type="match status" value="1"/>
</dbReference>
<dbReference type="InterPro" id="IPR006104">
    <property type="entry name" value="Glyco_hydro_2_N"/>
</dbReference>
<dbReference type="InterPro" id="IPR011013">
    <property type="entry name" value="Gal_mutarotase_sf_dom"/>
</dbReference>
<evidence type="ECO:0000256" key="3">
    <source>
        <dbReference type="ARBA" id="ARBA00001959"/>
    </source>
</evidence>
<dbReference type="Gene3D" id="2.70.98.10">
    <property type="match status" value="1"/>
</dbReference>
<keyword evidence="16" id="KW-1185">Reference proteome</keyword>
<dbReference type="InterPro" id="IPR032312">
    <property type="entry name" value="LacZ_4"/>
</dbReference>
<dbReference type="InterPro" id="IPR050347">
    <property type="entry name" value="Bact_Beta-galactosidase"/>
</dbReference>
<feature type="signal peptide" evidence="13">
    <location>
        <begin position="1"/>
        <end position="19"/>
    </location>
</feature>
<dbReference type="SUPFAM" id="SSF74650">
    <property type="entry name" value="Galactose mutarotase-like"/>
    <property type="match status" value="1"/>
</dbReference>
<dbReference type="Gene3D" id="2.60.40.10">
    <property type="entry name" value="Immunoglobulins"/>
    <property type="match status" value="2"/>
</dbReference>
<evidence type="ECO:0000256" key="2">
    <source>
        <dbReference type="ARBA" id="ARBA00001913"/>
    </source>
</evidence>